<name>A0ABX6SPE5_9ACTN</name>
<feature type="transmembrane region" description="Helical" evidence="1">
    <location>
        <begin position="168"/>
        <end position="187"/>
    </location>
</feature>
<dbReference type="Proteomes" id="UP000515871">
    <property type="component" value="Chromosome"/>
</dbReference>
<keyword evidence="4" id="KW-1185">Reference proteome</keyword>
<dbReference type="EMBL" id="CP060587">
    <property type="protein sequence ID" value="QNL93256.1"/>
    <property type="molecule type" value="Genomic_DNA"/>
</dbReference>
<feature type="chain" id="PRO_5045068814" evidence="2">
    <location>
        <begin position="28"/>
        <end position="194"/>
    </location>
</feature>
<gene>
    <name evidence="3" type="ORF">H9L21_08915</name>
</gene>
<accession>A0ABX6SPE5</accession>
<keyword evidence="2" id="KW-0732">Signal</keyword>
<dbReference type="RefSeq" id="WP_154594826.1">
    <property type="nucleotide sequence ID" value="NZ_CP060587.1"/>
</dbReference>
<dbReference type="InterPro" id="IPR038507">
    <property type="entry name" value="YcnI-like_sf"/>
</dbReference>
<organism evidence="3 4">
    <name type="scientific">Aeromicrobium senzhongii</name>
    <dbReference type="NCBI Taxonomy" id="2663859"/>
    <lineage>
        <taxon>Bacteria</taxon>
        <taxon>Bacillati</taxon>
        <taxon>Actinomycetota</taxon>
        <taxon>Actinomycetes</taxon>
        <taxon>Propionibacteriales</taxon>
        <taxon>Nocardioidaceae</taxon>
        <taxon>Aeromicrobium</taxon>
    </lineage>
</organism>
<sequence>MRTRSGRRLAGALVALPFVLVAGASSAAADVTVDTVVPQGDGTVALVVAVAPGCGDADTTGLTLEVPEGSAVVSATAPDGWTGVLDGRRVDFAGGALPAGQVAEFLLTARIGAPAGERVTLMAEQRCDDGTSDTRSTPGFTASAETVDPAMTVSVPQEVPAGADGRQIAVAVVGFAALVGAAVAVAGRRRGRAG</sequence>
<keyword evidence="1" id="KW-0812">Transmembrane</keyword>
<reference evidence="3 4" key="1">
    <citation type="submission" date="2020-08" db="EMBL/GenBank/DDBJ databases">
        <title>Novel species in genus Aeromicrobium.</title>
        <authorList>
            <person name="Zhang G."/>
        </authorList>
    </citation>
    <scope>NUCLEOTIDE SEQUENCE [LARGE SCALE GENOMIC DNA]</scope>
    <source>
        <strain evidence="4">zg-629</strain>
    </source>
</reference>
<keyword evidence="1" id="KW-1133">Transmembrane helix</keyword>
<protein>
    <submittedName>
        <fullName evidence="3">DUF1775 domain-containing protein</fullName>
    </submittedName>
</protein>
<keyword evidence="1" id="KW-0472">Membrane</keyword>
<evidence type="ECO:0000256" key="1">
    <source>
        <dbReference type="SAM" id="Phobius"/>
    </source>
</evidence>
<evidence type="ECO:0000313" key="3">
    <source>
        <dbReference type="EMBL" id="QNL93256.1"/>
    </source>
</evidence>
<feature type="signal peptide" evidence="2">
    <location>
        <begin position="1"/>
        <end position="27"/>
    </location>
</feature>
<dbReference type="Gene3D" id="2.60.40.2230">
    <property type="entry name" value="Uncharacterised protein YcnI-like PF07987, DUF1775"/>
    <property type="match status" value="1"/>
</dbReference>
<evidence type="ECO:0000313" key="4">
    <source>
        <dbReference type="Proteomes" id="UP000515871"/>
    </source>
</evidence>
<proteinExistence type="predicted"/>
<evidence type="ECO:0000256" key="2">
    <source>
        <dbReference type="SAM" id="SignalP"/>
    </source>
</evidence>